<reference evidence="1 2" key="1">
    <citation type="submission" date="2018-07" db="EMBL/GenBank/DDBJ databases">
        <authorList>
            <person name="Meiner R.S."/>
            <person name="Sylvain J.A."/>
            <person name="Moraes M."/>
            <person name="Washington J.M."/>
            <person name="Garlena R.A."/>
            <person name="Russell D.A."/>
            <person name="Pope W.H."/>
            <person name="Jacobs-Sera D."/>
            <person name="Hatfull G.F."/>
        </authorList>
    </citation>
    <scope>NUCLEOTIDE SEQUENCE [LARGE SCALE GENOMIC DNA]</scope>
</reference>
<accession>A0A385DUC0</accession>
<evidence type="ECO:0000313" key="1">
    <source>
        <dbReference type="EMBL" id="AXQ62971.1"/>
    </source>
</evidence>
<protein>
    <submittedName>
        <fullName evidence="1">Uncharacterized protein</fullName>
    </submittedName>
</protein>
<organism evidence="1 2">
    <name type="scientific">Gordonia phage Ashertheman</name>
    <dbReference type="NCBI Taxonomy" id="2301692"/>
    <lineage>
        <taxon>Viruses</taxon>
        <taxon>Duplodnaviria</taxon>
        <taxon>Heunggongvirae</taxon>
        <taxon>Uroviricota</taxon>
        <taxon>Caudoviricetes</taxon>
        <taxon>Stackebrandtviridae</taxon>
        <taxon>Schenleyvirinae</taxon>
        <taxon>Kroosvirus</taxon>
        <taxon>Kroosvirus ashertheman</taxon>
    </lineage>
</organism>
<dbReference type="Proteomes" id="UP000263262">
    <property type="component" value="Segment"/>
</dbReference>
<gene>
    <name evidence="1" type="primary">64</name>
    <name evidence="1" type="ORF">SEA_ASHERTHEMAN_64</name>
</gene>
<name>A0A385DUC0_9CAUD</name>
<proteinExistence type="predicted"/>
<evidence type="ECO:0000313" key="2">
    <source>
        <dbReference type="Proteomes" id="UP000263262"/>
    </source>
</evidence>
<dbReference type="GeneID" id="63026365"/>
<keyword evidence="2" id="KW-1185">Reference proteome</keyword>
<sequence>MSSGQRPRRREYFPRMKVRGKHRPRRPRTIVYDAQWRAVWPQPSRIELVAWTRPKIGRFGGHVVIGRRARVTIGEDVNIVTDIGPVPTIERINP</sequence>
<dbReference type="KEGG" id="vg:63026365"/>
<dbReference type="EMBL" id="MH651168">
    <property type="protein sequence ID" value="AXQ62971.1"/>
    <property type="molecule type" value="Genomic_DNA"/>
</dbReference>
<dbReference type="RefSeq" id="YP_010001857.1">
    <property type="nucleotide sequence ID" value="NC_053237.1"/>
</dbReference>